<dbReference type="AlphaFoldDB" id="H5TYX0"/>
<dbReference type="PANTHER" id="PTHR32332:SF38">
    <property type="entry name" value="MONOOXYGENASE RV1533-RELATED"/>
    <property type="match status" value="1"/>
</dbReference>
<dbReference type="PANTHER" id="PTHR32332">
    <property type="entry name" value="2-NITROPROPANE DIOXYGENASE"/>
    <property type="match status" value="1"/>
</dbReference>
<comment type="caution">
    <text evidence="4">The sequence shown here is derived from an EMBL/GenBank/DDBJ whole genome shotgun (WGS) entry which is preliminary data.</text>
</comment>
<dbReference type="InterPro" id="IPR013785">
    <property type="entry name" value="Aldolase_TIM"/>
</dbReference>
<reference evidence="4 5" key="1">
    <citation type="submission" date="2012-02" db="EMBL/GenBank/DDBJ databases">
        <title>Whole genome shotgun sequence of Gordonia sputi NBRC 100414.</title>
        <authorList>
            <person name="Yoshida I."/>
            <person name="Hosoyama A."/>
            <person name="Tsuchikane K."/>
            <person name="Katsumata H."/>
            <person name="Yamazaki S."/>
            <person name="Fujita N."/>
        </authorList>
    </citation>
    <scope>NUCLEOTIDE SEQUENCE [LARGE SCALE GENOMIC DNA]</scope>
    <source>
        <strain evidence="4 5">NBRC 100414</strain>
    </source>
</reference>
<protein>
    <submittedName>
        <fullName evidence="4">Putative oxidoreductase</fullName>
    </submittedName>
</protein>
<dbReference type="Proteomes" id="UP000005845">
    <property type="component" value="Unassembled WGS sequence"/>
</dbReference>
<evidence type="ECO:0000313" key="5">
    <source>
        <dbReference type="Proteomes" id="UP000005845"/>
    </source>
</evidence>
<organism evidence="4 5">
    <name type="scientific">Gordonia sputi NBRC 100414</name>
    <dbReference type="NCBI Taxonomy" id="1089453"/>
    <lineage>
        <taxon>Bacteria</taxon>
        <taxon>Bacillati</taxon>
        <taxon>Actinomycetota</taxon>
        <taxon>Actinomycetes</taxon>
        <taxon>Mycobacteriales</taxon>
        <taxon>Gordoniaceae</taxon>
        <taxon>Gordonia</taxon>
    </lineage>
</organism>
<dbReference type="SUPFAM" id="SSF51412">
    <property type="entry name" value="Inosine monophosphate dehydrogenase (IMPDH)"/>
    <property type="match status" value="1"/>
</dbReference>
<keyword evidence="3" id="KW-0560">Oxidoreductase</keyword>
<sequence length="381" mass="40094">MGERVIRTELTERFGIDYPIFGFTPSQEVAAAISRAGGMGVLGCVRFNDASELDDVLEWMHENTDGKPFGVDVVMPAKIPTEGSKVDLESMIPPEHRAFVERTLDDLGVPPLPDGNRVDAGVLGWLHSVARSHVDVAMAHARKYGQIKLIANALGSPPPDVIGVAHENGVQVAALAGAKDHALHHVEAGVDIVIAQGYEGGGHTGEVTSMVLWPELVDAVGDRAPVLAAGGVGSGRQMAAAIALGAQGVWMGTYWLTAAEYRLGATGDGPSTVQKALLAASSRDTVRRRIYSGKPARLLKTKWTDAWDAPGAPEPLPMPLQNLLVGEAHARISQADDAGVVAMPAGQIVGRLNSITPVAALIADLVSEYQESAARLGKTLE</sequence>
<proteinExistence type="predicted"/>
<dbReference type="CDD" id="cd04730">
    <property type="entry name" value="NPD_like"/>
    <property type="match status" value="1"/>
</dbReference>
<evidence type="ECO:0000256" key="1">
    <source>
        <dbReference type="ARBA" id="ARBA00022630"/>
    </source>
</evidence>
<dbReference type="Pfam" id="PF03060">
    <property type="entry name" value="NMO"/>
    <property type="match status" value="1"/>
</dbReference>
<evidence type="ECO:0000313" key="4">
    <source>
        <dbReference type="EMBL" id="GAB38678.1"/>
    </source>
</evidence>
<dbReference type="eggNOG" id="COG2070">
    <property type="taxonomic scope" value="Bacteria"/>
</dbReference>
<dbReference type="Gene3D" id="3.20.20.70">
    <property type="entry name" value="Aldolase class I"/>
    <property type="match status" value="1"/>
</dbReference>
<dbReference type="GO" id="GO:0018580">
    <property type="term" value="F:nitronate monooxygenase activity"/>
    <property type="evidence" value="ECO:0007669"/>
    <property type="project" value="InterPro"/>
</dbReference>
<evidence type="ECO:0000256" key="3">
    <source>
        <dbReference type="ARBA" id="ARBA00023002"/>
    </source>
</evidence>
<keyword evidence="2" id="KW-0288">FMN</keyword>
<keyword evidence="1" id="KW-0285">Flavoprotein</keyword>
<keyword evidence="5" id="KW-1185">Reference proteome</keyword>
<dbReference type="EMBL" id="BAFC01000049">
    <property type="protein sequence ID" value="GAB38678.1"/>
    <property type="molecule type" value="Genomic_DNA"/>
</dbReference>
<accession>H5TYX0</accession>
<evidence type="ECO:0000256" key="2">
    <source>
        <dbReference type="ARBA" id="ARBA00022643"/>
    </source>
</evidence>
<name>H5TYX0_9ACTN</name>
<dbReference type="InterPro" id="IPR004136">
    <property type="entry name" value="NMO"/>
</dbReference>
<gene>
    <name evidence="4" type="ORF">GOSPT_049_00040</name>
</gene>